<dbReference type="InterPro" id="IPR043502">
    <property type="entry name" value="DNA/RNA_pol_sf"/>
</dbReference>
<feature type="region of interest" description="Disordered" evidence="1">
    <location>
        <begin position="1"/>
        <end position="56"/>
    </location>
</feature>
<accession>A0A9P1DZT3</accession>
<organism evidence="3 4">
    <name type="scientific">Cuscuta europaea</name>
    <name type="common">European dodder</name>
    <dbReference type="NCBI Taxonomy" id="41803"/>
    <lineage>
        <taxon>Eukaryota</taxon>
        <taxon>Viridiplantae</taxon>
        <taxon>Streptophyta</taxon>
        <taxon>Embryophyta</taxon>
        <taxon>Tracheophyta</taxon>
        <taxon>Spermatophyta</taxon>
        <taxon>Magnoliopsida</taxon>
        <taxon>eudicotyledons</taxon>
        <taxon>Gunneridae</taxon>
        <taxon>Pentapetalae</taxon>
        <taxon>asterids</taxon>
        <taxon>lamiids</taxon>
        <taxon>Solanales</taxon>
        <taxon>Convolvulaceae</taxon>
        <taxon>Cuscuteae</taxon>
        <taxon>Cuscuta</taxon>
        <taxon>Cuscuta subgen. Cuscuta</taxon>
    </lineage>
</organism>
<sequence length="192" mass="21500">MTDPPAPPHASSSSNSQVLSTSPPPTRPTRQRIPNPKYFGDPFVNSTTRHPIPTPLEPVSVKQALADPRWKAVMEDEIAALQRNTTWTLVPQQAQQPITCKWLFRIKRNADGSVARFKARLVARGFMQQPGKDYFETFSPVTKPATVRVILSIALSQNWPLRQMDVNNAFLHGTLSEEVYITQPPGFNSPNQ</sequence>
<dbReference type="AlphaFoldDB" id="A0A9P1DZT3"/>
<keyword evidence="4" id="KW-1185">Reference proteome</keyword>
<evidence type="ECO:0000313" key="3">
    <source>
        <dbReference type="EMBL" id="CAH9069599.1"/>
    </source>
</evidence>
<dbReference type="InterPro" id="IPR013103">
    <property type="entry name" value="RVT_2"/>
</dbReference>
<dbReference type="SUPFAM" id="SSF56672">
    <property type="entry name" value="DNA/RNA polymerases"/>
    <property type="match status" value="1"/>
</dbReference>
<name>A0A9P1DZT3_CUSEU</name>
<dbReference type="EMBL" id="CAMAPE010000005">
    <property type="protein sequence ID" value="CAH9069599.1"/>
    <property type="molecule type" value="Genomic_DNA"/>
</dbReference>
<dbReference type="Proteomes" id="UP001152484">
    <property type="component" value="Unassembled WGS sequence"/>
</dbReference>
<gene>
    <name evidence="3" type="ORF">CEURO_LOCUS3291</name>
</gene>
<protein>
    <recommendedName>
        <fullName evidence="2">Reverse transcriptase Ty1/copia-type domain-containing protein</fullName>
    </recommendedName>
</protein>
<proteinExistence type="predicted"/>
<dbReference type="Pfam" id="PF07727">
    <property type="entry name" value="RVT_2"/>
    <property type="match status" value="1"/>
</dbReference>
<reference evidence="3" key="1">
    <citation type="submission" date="2022-07" db="EMBL/GenBank/DDBJ databases">
        <authorList>
            <person name="Macas J."/>
            <person name="Novak P."/>
            <person name="Neumann P."/>
        </authorList>
    </citation>
    <scope>NUCLEOTIDE SEQUENCE</scope>
</reference>
<feature type="compositionally biased region" description="Low complexity" evidence="1">
    <location>
        <begin position="9"/>
        <end position="21"/>
    </location>
</feature>
<dbReference type="OrthoDB" id="1000646at2759"/>
<evidence type="ECO:0000256" key="1">
    <source>
        <dbReference type="SAM" id="MobiDB-lite"/>
    </source>
</evidence>
<feature type="domain" description="Reverse transcriptase Ty1/copia-type" evidence="2">
    <location>
        <begin position="84"/>
        <end position="191"/>
    </location>
</feature>
<evidence type="ECO:0000313" key="4">
    <source>
        <dbReference type="Proteomes" id="UP001152484"/>
    </source>
</evidence>
<evidence type="ECO:0000259" key="2">
    <source>
        <dbReference type="Pfam" id="PF07727"/>
    </source>
</evidence>
<comment type="caution">
    <text evidence="3">The sequence shown here is derived from an EMBL/GenBank/DDBJ whole genome shotgun (WGS) entry which is preliminary data.</text>
</comment>